<dbReference type="InterPro" id="IPR050953">
    <property type="entry name" value="N4_N6_ade-DNA_methylase"/>
</dbReference>
<dbReference type="InterPro" id="IPR029063">
    <property type="entry name" value="SAM-dependent_MTases_sf"/>
</dbReference>
<evidence type="ECO:0000313" key="9">
    <source>
        <dbReference type="Proteomes" id="UP000321192"/>
    </source>
</evidence>
<comment type="caution">
    <text evidence="8">The sequence shown here is derived from an EMBL/GenBank/DDBJ whole genome shotgun (WGS) entry which is preliminary data.</text>
</comment>
<dbReference type="RefSeq" id="WP_276659555.1">
    <property type="nucleotide sequence ID" value="NZ_SSFD01000227.1"/>
</dbReference>
<dbReference type="Pfam" id="PF20466">
    <property type="entry name" value="MmeI_TRD"/>
    <property type="match status" value="1"/>
</dbReference>
<dbReference type="PANTHER" id="PTHR33841:SF1">
    <property type="entry name" value="DNA METHYLTRANSFERASE A"/>
    <property type="match status" value="1"/>
</dbReference>
<evidence type="ECO:0000256" key="4">
    <source>
        <dbReference type="ARBA" id="ARBA00047942"/>
    </source>
</evidence>
<dbReference type="Proteomes" id="UP000321192">
    <property type="component" value="Unassembled WGS sequence"/>
</dbReference>
<evidence type="ECO:0000256" key="2">
    <source>
        <dbReference type="ARBA" id="ARBA00022603"/>
    </source>
</evidence>
<dbReference type="Pfam" id="PF20473">
    <property type="entry name" value="MmeI_Mtase"/>
    <property type="match status" value="1"/>
</dbReference>
<feature type="domain" description="MmeI-like DNA-methyltransferase" evidence="7">
    <location>
        <begin position="354"/>
        <end position="586"/>
    </location>
</feature>
<gene>
    <name evidence="8" type="ORF">E6Q80_14345</name>
</gene>
<dbReference type="Gene3D" id="3.40.50.150">
    <property type="entry name" value="Vaccinia Virus protein VP39"/>
    <property type="match status" value="1"/>
</dbReference>
<dbReference type="InterPro" id="IPR046820">
    <property type="entry name" value="MmeI_TRD"/>
</dbReference>
<dbReference type="AlphaFoldDB" id="A0A5C7SGT2"/>
<accession>A0A5C7SGT2</accession>
<dbReference type="Pfam" id="PF20465">
    <property type="entry name" value="MmeI_hel"/>
    <property type="match status" value="1"/>
</dbReference>
<feature type="domain" description="MmeI-like target recognition" evidence="6">
    <location>
        <begin position="766"/>
        <end position="820"/>
    </location>
</feature>
<protein>
    <recommendedName>
        <fullName evidence="1">site-specific DNA-methyltransferase (adenine-specific)</fullName>
        <ecNumber evidence="1">2.1.1.72</ecNumber>
    </recommendedName>
</protein>
<keyword evidence="3 8" id="KW-0808">Transferase</keyword>
<organism evidence="8 9">
    <name type="scientific">Thauera aminoaromatica</name>
    <dbReference type="NCBI Taxonomy" id="164330"/>
    <lineage>
        <taxon>Bacteria</taxon>
        <taxon>Pseudomonadati</taxon>
        <taxon>Pseudomonadota</taxon>
        <taxon>Betaproteobacteria</taxon>
        <taxon>Rhodocyclales</taxon>
        <taxon>Zoogloeaceae</taxon>
        <taxon>Thauera</taxon>
    </lineage>
</organism>
<evidence type="ECO:0000313" key="8">
    <source>
        <dbReference type="EMBL" id="TXH82970.1"/>
    </source>
</evidence>
<dbReference type="PROSITE" id="PS00092">
    <property type="entry name" value="N6_MTASE"/>
    <property type="match status" value="1"/>
</dbReference>
<evidence type="ECO:0000259" key="6">
    <source>
        <dbReference type="Pfam" id="PF20466"/>
    </source>
</evidence>
<reference evidence="8 9" key="1">
    <citation type="submission" date="2018-09" db="EMBL/GenBank/DDBJ databases">
        <title>Metagenome Assembled Genomes from an Advanced Water Purification Facility.</title>
        <authorList>
            <person name="Stamps B.W."/>
            <person name="Spear J.R."/>
        </authorList>
    </citation>
    <scope>NUCLEOTIDE SEQUENCE [LARGE SCALE GENOMIC DNA]</scope>
    <source>
        <strain evidence="8">Bin_27_1</strain>
    </source>
</reference>
<dbReference type="InterPro" id="IPR002052">
    <property type="entry name" value="DNA_methylase_N6_adenine_CS"/>
</dbReference>
<sequence length="955" mass="106607">MTPAQFIAKWKDNRLSERAGSQAFFLDLCSMLGVEPPNDQDSYCFERGATRTGAGHGWADVWKRGHFGWENKGPGGDLSGALRQLMTYALALDNPPLLVVSNRAITQIHTHFTGTPSETYTIRLEDVGTPENLQRLRWLFTDPEKFRPGRTVLDITADAAGRFADIAKSMTERGHVPAKIAHFLIQCLFCMFAEDIGLLPKKLFERVIAKRQGDPAKLAVSMAEMFQAMRTGGDFLLEDIAYFNGGLFEHVEVLELVPGEIDALLAASRMDWSAIEPSILGTLFERGLDPKIRAPLGANYTDPGTIMKLVRPVVVEPLERGWEAAKAKIGPLVEKYQAGGKGSQKAGQEAQALFLGHLERLKNFRVLDPACGSGNFLYLALRALKDLEHRANLDAEALGLHRQLTIETSPDNVRGIEINAYAAELARVTVWIGEIQWMLKHGYDCRRNPILARLDHIENRDALLNEDGSEAEWPAVDVVVGNPPFLGDKVMRSELGTEYVETLRRTYDRRVPGAADLVTYWFEKARAQIEAGKLQAAGLVSTNSIRGGANRKVLERIVSTTRIFEAWSDEEWVNDGAAVRVSLMGFGPVFTAERGSRLDGLEVEGVHADLTAGEGLNLTKAKQLSENRSCCFYATVKAGKFDVDGQTAREWLKLPNPNGESNCKVVMPWSNAMDVVRRSSDKWIVDFGINMSVEDAALFEAPFQHVLTNVKPERDLTRRDKYRNFWWLFAEPIPGMRSALKELPRYIATPALAKHRLFVWLPVRLMPDHALMVIARADDATFGILHSRFHELWSLRLGTSLEDRPRYTPTTTFETFPFPAGMTPRDTAPKAGQATPPCMASDILAENIAAAARRLNELREAWLNPPEWVDWVITPEEEKAGFPKRPVAKPGYEADLKKRTLTNLYNARPAWLDSAHKALDAAVAAAYGWTDYTPAMRDDEILRRLLALNLERAIG</sequence>
<evidence type="ECO:0000256" key="1">
    <source>
        <dbReference type="ARBA" id="ARBA00011900"/>
    </source>
</evidence>
<dbReference type="InterPro" id="IPR046816">
    <property type="entry name" value="MmeI_Mtase"/>
</dbReference>
<evidence type="ECO:0000259" key="7">
    <source>
        <dbReference type="Pfam" id="PF20473"/>
    </source>
</evidence>
<evidence type="ECO:0000256" key="3">
    <source>
        <dbReference type="ARBA" id="ARBA00022679"/>
    </source>
</evidence>
<dbReference type="SUPFAM" id="SSF53335">
    <property type="entry name" value="S-adenosyl-L-methionine-dependent methyltransferases"/>
    <property type="match status" value="1"/>
</dbReference>
<dbReference type="InterPro" id="IPR046819">
    <property type="entry name" value="MmeI_hel"/>
</dbReference>
<dbReference type="EMBL" id="SSFD01000227">
    <property type="protein sequence ID" value="TXH82970.1"/>
    <property type="molecule type" value="Genomic_DNA"/>
</dbReference>
<evidence type="ECO:0000259" key="5">
    <source>
        <dbReference type="Pfam" id="PF20465"/>
    </source>
</evidence>
<comment type="catalytic activity">
    <reaction evidence="4">
        <text>a 2'-deoxyadenosine in DNA + S-adenosyl-L-methionine = an N(6)-methyl-2'-deoxyadenosine in DNA + S-adenosyl-L-homocysteine + H(+)</text>
        <dbReference type="Rhea" id="RHEA:15197"/>
        <dbReference type="Rhea" id="RHEA-COMP:12418"/>
        <dbReference type="Rhea" id="RHEA-COMP:12419"/>
        <dbReference type="ChEBI" id="CHEBI:15378"/>
        <dbReference type="ChEBI" id="CHEBI:57856"/>
        <dbReference type="ChEBI" id="CHEBI:59789"/>
        <dbReference type="ChEBI" id="CHEBI:90615"/>
        <dbReference type="ChEBI" id="CHEBI:90616"/>
        <dbReference type="EC" id="2.1.1.72"/>
    </reaction>
</comment>
<dbReference type="EC" id="2.1.1.72" evidence="1"/>
<dbReference type="GO" id="GO:0009007">
    <property type="term" value="F:site-specific DNA-methyltransferase (adenine-specific) activity"/>
    <property type="evidence" value="ECO:0007669"/>
    <property type="project" value="UniProtKB-EC"/>
</dbReference>
<name>A0A5C7SGT2_THASP</name>
<dbReference type="PRINTS" id="PR00507">
    <property type="entry name" value="N12N6MTFRASE"/>
</dbReference>
<keyword evidence="2 8" id="KW-0489">Methyltransferase</keyword>
<dbReference type="GO" id="GO:0032259">
    <property type="term" value="P:methylation"/>
    <property type="evidence" value="ECO:0007669"/>
    <property type="project" value="UniProtKB-KW"/>
</dbReference>
<dbReference type="PANTHER" id="PTHR33841">
    <property type="entry name" value="DNA METHYLTRANSFERASE YEEA-RELATED"/>
    <property type="match status" value="1"/>
</dbReference>
<feature type="domain" description="MmeI-like helicase spacer" evidence="5">
    <location>
        <begin position="179"/>
        <end position="248"/>
    </location>
</feature>
<proteinExistence type="predicted"/>
<dbReference type="GO" id="GO:0003676">
    <property type="term" value="F:nucleic acid binding"/>
    <property type="evidence" value="ECO:0007669"/>
    <property type="project" value="InterPro"/>
</dbReference>